<dbReference type="EMBL" id="JAIFTL010000519">
    <property type="protein sequence ID" value="KAG9319261.1"/>
    <property type="molecule type" value="Genomic_DNA"/>
</dbReference>
<sequence length="263" mass="29894">MSYQIERNVANTGQGSKKKERQGSKWGSSPPYFAGLVVASMALRHCGEIQPRAHSKIDPPWARLHCNIHTSHTYTYICTCISFAEEDQYTTAMSTVPQDSPAQERQPLLQEHESGGRIPAQTSSETVVIIQDQRDAGQPSQSSLVKVDRLQHHREMVRERFSVNWWLEWTIIIFVFSVTGSSTMLVVKPVLKALGLTGSIIAGPWTFRIIYIILTLPIYSCMLLLVSSLFCRRLYFENLLIRMWGRLLPSCIINRCSRREPAP</sequence>
<dbReference type="Proteomes" id="UP000717515">
    <property type="component" value="Unassembled WGS sequence"/>
</dbReference>
<feature type="transmembrane region" description="Helical" evidence="2">
    <location>
        <begin position="166"/>
        <end position="187"/>
    </location>
</feature>
<keyword evidence="2" id="KW-0472">Membrane</keyword>
<dbReference type="Pfam" id="PF20584">
    <property type="entry name" value="DUF6787"/>
    <property type="match status" value="1"/>
</dbReference>
<proteinExistence type="predicted"/>
<keyword evidence="2" id="KW-1133">Transmembrane helix</keyword>
<feature type="region of interest" description="Disordered" evidence="1">
    <location>
        <begin position="1"/>
        <end position="27"/>
    </location>
</feature>
<gene>
    <name evidence="4" type="ORF">KVV02_002384</name>
</gene>
<keyword evidence="2" id="KW-0812">Transmembrane</keyword>
<evidence type="ECO:0000256" key="1">
    <source>
        <dbReference type="SAM" id="MobiDB-lite"/>
    </source>
</evidence>
<accession>A0A9P7ZXZ3</accession>
<protein>
    <recommendedName>
        <fullName evidence="3">DUF6787 domain-containing protein</fullName>
    </recommendedName>
</protein>
<name>A0A9P7ZXZ3_MORAP</name>
<evidence type="ECO:0000313" key="5">
    <source>
        <dbReference type="Proteomes" id="UP000717515"/>
    </source>
</evidence>
<evidence type="ECO:0000256" key="2">
    <source>
        <dbReference type="SAM" id="Phobius"/>
    </source>
</evidence>
<feature type="compositionally biased region" description="Polar residues" evidence="1">
    <location>
        <begin position="1"/>
        <end position="15"/>
    </location>
</feature>
<evidence type="ECO:0000313" key="4">
    <source>
        <dbReference type="EMBL" id="KAG9319261.1"/>
    </source>
</evidence>
<comment type="caution">
    <text evidence="4">The sequence shown here is derived from an EMBL/GenBank/DDBJ whole genome shotgun (WGS) entry which is preliminary data.</text>
</comment>
<dbReference type="InterPro" id="IPR046714">
    <property type="entry name" value="DUF6787"/>
</dbReference>
<feature type="transmembrane region" description="Helical" evidence="2">
    <location>
        <begin position="207"/>
        <end position="231"/>
    </location>
</feature>
<reference evidence="4" key="1">
    <citation type="submission" date="2021-07" db="EMBL/GenBank/DDBJ databases">
        <title>Draft genome of Mortierella alpina, strain LL118, isolated from an aspen leaf litter sample.</title>
        <authorList>
            <person name="Yang S."/>
            <person name="Vinatzer B.A."/>
        </authorList>
    </citation>
    <scope>NUCLEOTIDE SEQUENCE</scope>
    <source>
        <strain evidence="4">LL118</strain>
    </source>
</reference>
<feature type="region of interest" description="Disordered" evidence="1">
    <location>
        <begin position="97"/>
        <end position="119"/>
    </location>
</feature>
<evidence type="ECO:0000259" key="3">
    <source>
        <dbReference type="Pfam" id="PF20584"/>
    </source>
</evidence>
<dbReference type="AlphaFoldDB" id="A0A9P7ZXZ3"/>
<feature type="domain" description="DUF6787" evidence="3">
    <location>
        <begin position="171"/>
        <end position="247"/>
    </location>
</feature>
<organism evidence="4 5">
    <name type="scientific">Mortierella alpina</name>
    <name type="common">Oleaginous fungus</name>
    <name type="synonym">Mortierella renispora</name>
    <dbReference type="NCBI Taxonomy" id="64518"/>
    <lineage>
        <taxon>Eukaryota</taxon>
        <taxon>Fungi</taxon>
        <taxon>Fungi incertae sedis</taxon>
        <taxon>Mucoromycota</taxon>
        <taxon>Mortierellomycotina</taxon>
        <taxon>Mortierellomycetes</taxon>
        <taxon>Mortierellales</taxon>
        <taxon>Mortierellaceae</taxon>
        <taxon>Mortierella</taxon>
    </lineage>
</organism>